<accession>A0A0M9DNX7</accession>
<dbReference type="GO" id="GO:0022857">
    <property type="term" value="F:transmembrane transporter activity"/>
    <property type="evidence" value="ECO:0007669"/>
    <property type="project" value="UniProtKB-ARBA"/>
</dbReference>
<dbReference type="PANTHER" id="PTHR42798">
    <property type="entry name" value="LIPOPROTEIN-RELEASING SYSTEM ATP-BINDING PROTEIN LOLD"/>
    <property type="match status" value="1"/>
</dbReference>
<gene>
    <name evidence="6" type="ORF">ADM90_00910</name>
</gene>
<dbReference type="Proteomes" id="UP000037977">
    <property type="component" value="Unassembled WGS sequence"/>
</dbReference>
<dbReference type="GO" id="GO:0005524">
    <property type="term" value="F:ATP binding"/>
    <property type="evidence" value="ECO:0007669"/>
    <property type="project" value="UniProtKB-KW"/>
</dbReference>
<evidence type="ECO:0000256" key="2">
    <source>
        <dbReference type="ARBA" id="ARBA00022448"/>
    </source>
</evidence>
<evidence type="ECO:0000313" key="7">
    <source>
        <dbReference type="Proteomes" id="UP000037977"/>
    </source>
</evidence>
<dbReference type="InterPro" id="IPR003593">
    <property type="entry name" value="AAA+_ATPase"/>
</dbReference>
<dbReference type="OrthoDB" id="9791546at2"/>
<protein>
    <submittedName>
        <fullName evidence="6">ABC transporter ATP-binding protein</fullName>
    </submittedName>
</protein>
<keyword evidence="4 6" id="KW-0067">ATP-binding</keyword>
<proteinExistence type="inferred from homology"/>
<dbReference type="InterPro" id="IPR027417">
    <property type="entry name" value="P-loop_NTPase"/>
</dbReference>
<dbReference type="PROSITE" id="PS00211">
    <property type="entry name" value="ABC_TRANSPORTER_1"/>
    <property type="match status" value="1"/>
</dbReference>
<dbReference type="Pfam" id="PF00005">
    <property type="entry name" value="ABC_tran"/>
    <property type="match status" value="1"/>
</dbReference>
<dbReference type="PATRIC" id="fig|33935.3.peg.3026"/>
<dbReference type="Gene3D" id="3.40.50.300">
    <property type="entry name" value="P-loop containing nucleotide triphosphate hydrolases"/>
    <property type="match status" value="1"/>
</dbReference>
<comment type="similarity">
    <text evidence="1">Belongs to the ABC transporter superfamily.</text>
</comment>
<dbReference type="STRING" id="33935.ADM90_00910"/>
<dbReference type="GO" id="GO:0016887">
    <property type="term" value="F:ATP hydrolysis activity"/>
    <property type="evidence" value="ECO:0007669"/>
    <property type="project" value="InterPro"/>
</dbReference>
<dbReference type="CDD" id="cd03255">
    <property type="entry name" value="ABC_MJ0796_LolCDE_FtsE"/>
    <property type="match status" value="1"/>
</dbReference>
<evidence type="ECO:0000313" key="6">
    <source>
        <dbReference type="EMBL" id="KOY84002.1"/>
    </source>
</evidence>
<dbReference type="InterPro" id="IPR003439">
    <property type="entry name" value="ABC_transporter-like_ATP-bd"/>
</dbReference>
<evidence type="ECO:0000259" key="5">
    <source>
        <dbReference type="PROSITE" id="PS50893"/>
    </source>
</evidence>
<reference evidence="6 7" key="1">
    <citation type="submission" date="2015-07" db="EMBL/GenBank/DDBJ databases">
        <title>Genome sequencing project for genomic taxonomy and phylogenomics of Bacillus-like bacteria.</title>
        <authorList>
            <person name="Liu B."/>
            <person name="Wang J."/>
            <person name="Zhu Y."/>
            <person name="Liu G."/>
            <person name="Chen Q."/>
            <person name="Chen Z."/>
            <person name="Che J."/>
            <person name="Ge C."/>
            <person name="Shi H."/>
            <person name="Pan Z."/>
            <person name="Liu X."/>
        </authorList>
    </citation>
    <scope>NUCLEOTIDE SEQUENCE [LARGE SCALE GENOMIC DNA]</scope>
    <source>
        <strain evidence="6 7">DSM 54</strain>
    </source>
</reference>
<keyword evidence="7" id="KW-1185">Reference proteome</keyword>
<dbReference type="EMBL" id="LGCI01000002">
    <property type="protein sequence ID" value="KOY84002.1"/>
    <property type="molecule type" value="Genomic_DNA"/>
</dbReference>
<dbReference type="InterPro" id="IPR017871">
    <property type="entry name" value="ABC_transporter-like_CS"/>
</dbReference>
<dbReference type="SUPFAM" id="SSF52540">
    <property type="entry name" value="P-loop containing nucleoside triphosphate hydrolases"/>
    <property type="match status" value="1"/>
</dbReference>
<keyword evidence="2" id="KW-0813">Transport</keyword>
<evidence type="ECO:0000256" key="4">
    <source>
        <dbReference type="ARBA" id="ARBA00022840"/>
    </source>
</evidence>
<dbReference type="SMART" id="SM00382">
    <property type="entry name" value="AAA"/>
    <property type="match status" value="1"/>
</dbReference>
<evidence type="ECO:0000256" key="3">
    <source>
        <dbReference type="ARBA" id="ARBA00022741"/>
    </source>
</evidence>
<dbReference type="GO" id="GO:0098796">
    <property type="term" value="C:membrane protein complex"/>
    <property type="evidence" value="ECO:0007669"/>
    <property type="project" value="UniProtKB-ARBA"/>
</dbReference>
<dbReference type="PANTHER" id="PTHR42798:SF2">
    <property type="entry name" value="ABC TRANSPORTER ATP-BINDING PROTEIN MG467-RELATED"/>
    <property type="match status" value="1"/>
</dbReference>
<feature type="domain" description="ABC transporter" evidence="5">
    <location>
        <begin position="2"/>
        <end position="228"/>
    </location>
</feature>
<evidence type="ECO:0000256" key="1">
    <source>
        <dbReference type="ARBA" id="ARBA00005417"/>
    </source>
</evidence>
<organism evidence="6 7">
    <name type="scientific">Lysinibacillus macroides</name>
    <dbReference type="NCBI Taxonomy" id="33935"/>
    <lineage>
        <taxon>Bacteria</taxon>
        <taxon>Bacillati</taxon>
        <taxon>Bacillota</taxon>
        <taxon>Bacilli</taxon>
        <taxon>Bacillales</taxon>
        <taxon>Bacillaceae</taxon>
        <taxon>Lysinibacillus</taxon>
    </lineage>
</organism>
<dbReference type="InterPro" id="IPR017911">
    <property type="entry name" value="MacB-like_ATP-bd"/>
</dbReference>
<dbReference type="RefSeq" id="WP_053993194.1">
    <property type="nucleotide sequence ID" value="NZ_CP065643.1"/>
</dbReference>
<keyword evidence="3" id="KW-0547">Nucleotide-binding</keyword>
<name>A0A0M9DNX7_9BACI</name>
<dbReference type="AlphaFoldDB" id="A0A0M9DNX7"/>
<dbReference type="PROSITE" id="PS50893">
    <property type="entry name" value="ABC_TRANSPORTER_2"/>
    <property type="match status" value="1"/>
</dbReference>
<dbReference type="FunFam" id="3.40.50.300:FF:000032">
    <property type="entry name" value="Export ABC transporter ATP-binding protein"/>
    <property type="match status" value="1"/>
</dbReference>
<sequence length="230" mass="25517">MLKVENLIKSYQDGNELLYALNSVSLTVEHGEFVVILGPSGSGKSTFLNVISGLESPDSGSILYDDYEIGKLQQKELTLFRRDKTAFIFQAYYLLPFLNVEANIKMGADLKGNQHIREIIDGVGLGGLEQRLPHELSGGQQQRASIARALAKKPDFLFCDEPTGALDEETSKQILTYLKKLQKQLKFTIIMVTHNSSIAQIATKVIKMSSGRIVEVTNNAHPCDVSELTW</sequence>
<comment type="caution">
    <text evidence="6">The sequence shown here is derived from an EMBL/GenBank/DDBJ whole genome shotgun (WGS) entry which is preliminary data.</text>
</comment>